<feature type="transmembrane region" description="Helical" evidence="7">
    <location>
        <begin position="56"/>
        <end position="77"/>
    </location>
</feature>
<keyword evidence="4 7" id="KW-0812">Transmembrane</keyword>
<dbReference type="InterPro" id="IPR007208">
    <property type="entry name" value="MrpF/PhaF-like"/>
</dbReference>
<dbReference type="PANTHER" id="PTHR34702">
    <property type="entry name" value="NA(+)/H(+) ANTIPORTER SUBUNIT F1"/>
    <property type="match status" value="1"/>
</dbReference>
<evidence type="ECO:0000256" key="3">
    <source>
        <dbReference type="ARBA" id="ARBA00022475"/>
    </source>
</evidence>
<keyword evidence="5 7" id="KW-1133">Transmembrane helix</keyword>
<dbReference type="PANTHER" id="PTHR34702:SF1">
    <property type="entry name" value="NA(+)_H(+) ANTIPORTER SUBUNIT F"/>
    <property type="match status" value="1"/>
</dbReference>
<dbReference type="Pfam" id="PF04066">
    <property type="entry name" value="MrpF_PhaF"/>
    <property type="match status" value="1"/>
</dbReference>
<organism evidence="8">
    <name type="scientific">hydrothermal vent metagenome</name>
    <dbReference type="NCBI Taxonomy" id="652676"/>
    <lineage>
        <taxon>unclassified sequences</taxon>
        <taxon>metagenomes</taxon>
        <taxon>ecological metagenomes</taxon>
    </lineage>
</organism>
<proteinExistence type="predicted"/>
<name>A0A1W1CPU5_9ZZZZ</name>
<keyword evidence="2" id="KW-0813">Transport</keyword>
<dbReference type="EMBL" id="FPHE01000163">
    <property type="protein sequence ID" value="SFV67717.1"/>
    <property type="molecule type" value="Genomic_DNA"/>
</dbReference>
<evidence type="ECO:0000256" key="4">
    <source>
        <dbReference type="ARBA" id="ARBA00022692"/>
    </source>
</evidence>
<gene>
    <name evidence="8" type="ORF">MNB_SV-12-1412</name>
</gene>
<evidence type="ECO:0000256" key="1">
    <source>
        <dbReference type="ARBA" id="ARBA00004651"/>
    </source>
</evidence>
<protein>
    <submittedName>
        <fullName evidence="8">Na(+) H(+) antiporter subunit F</fullName>
    </submittedName>
</protein>
<dbReference type="AlphaFoldDB" id="A0A1W1CPU5"/>
<dbReference type="GO" id="GO:0015385">
    <property type="term" value="F:sodium:proton antiporter activity"/>
    <property type="evidence" value="ECO:0007669"/>
    <property type="project" value="TreeGrafter"/>
</dbReference>
<sequence>MINLLILLTLFAIFLSFIRFIKGPHLTDRVVAFDTMGIIAVSLLVLLSVRVKSTLYLDVAFVFALIGFIGTIIFARFNVTKDIDA</sequence>
<accession>A0A1W1CPU5</accession>
<evidence type="ECO:0000256" key="2">
    <source>
        <dbReference type="ARBA" id="ARBA00022448"/>
    </source>
</evidence>
<keyword evidence="3" id="KW-1003">Cell membrane</keyword>
<reference evidence="8" key="1">
    <citation type="submission" date="2016-10" db="EMBL/GenBank/DDBJ databases">
        <authorList>
            <person name="de Groot N.N."/>
        </authorList>
    </citation>
    <scope>NUCLEOTIDE SEQUENCE</scope>
</reference>
<dbReference type="GO" id="GO:0005886">
    <property type="term" value="C:plasma membrane"/>
    <property type="evidence" value="ECO:0007669"/>
    <property type="project" value="UniProtKB-SubCell"/>
</dbReference>
<evidence type="ECO:0000256" key="7">
    <source>
        <dbReference type="SAM" id="Phobius"/>
    </source>
</evidence>
<feature type="transmembrane region" description="Helical" evidence="7">
    <location>
        <begin position="30"/>
        <end position="49"/>
    </location>
</feature>
<evidence type="ECO:0000256" key="5">
    <source>
        <dbReference type="ARBA" id="ARBA00022989"/>
    </source>
</evidence>
<keyword evidence="6 7" id="KW-0472">Membrane</keyword>
<evidence type="ECO:0000313" key="8">
    <source>
        <dbReference type="EMBL" id="SFV67717.1"/>
    </source>
</evidence>
<evidence type="ECO:0000256" key="6">
    <source>
        <dbReference type="ARBA" id="ARBA00023136"/>
    </source>
</evidence>
<comment type="subcellular location">
    <subcellularLocation>
        <location evidence="1">Cell membrane</location>
        <topology evidence="1">Multi-pass membrane protein</topology>
    </subcellularLocation>
</comment>